<accession>A0ABV5GZ04</accession>
<name>A0ABV5GZ04_9FLAO</name>
<dbReference type="Pfam" id="PF13204">
    <property type="entry name" value="Apiosidase"/>
    <property type="match status" value="1"/>
</dbReference>
<dbReference type="RefSeq" id="WP_290274461.1">
    <property type="nucleotide sequence ID" value="NZ_JAUFQP010000016.1"/>
</dbReference>
<sequence length="532" mass="61850">MKKLFLFALLVLFMPHNSFGQKLIQGHKWETIDLSFTTKGHIEKPFQVEISCTFKSPDGSQLNVPGFYNGNNEWLVRFNPNIEGIWTSISNASVKKLNGIKHVIKVAPAKKGVRGGIKISNTDAQKLIYEDGSSYNLVANEVDWLFALDYGNPDLTKTKTLINAISANGFNQIIMNVYAYDLDWKQSENIDPKWDFGSKKEIFPFLGDNDNPDYSALNVEFFKHYDRVIELLEDHGIVAHIMIYVWNKMVNWPEANSEADNMYFDYVVKRYQAKSNVIWDISKEALRYGYDDPNYITERIDRLKRLDAYNRLVTVHDFDYCEANPDKVDIISAQFWHSDIYSKMLKLKSQYPNKPIINLENGAYEKCQYDIFLDSNYDNPISGIERNYKCAFAGTYTSYYWQGMAWNIVIYDPFSEDVTVQPKFEYFKYLQDFLDKANFEKLQPSDRYSSSGYCLANTEDGEYVYYMPKANSAIAIKGLPKSEKLQIQWFNPLTGEYTEPYDVDFKSWLILNPEFEGIDNVIIVKLVNRIKK</sequence>
<feature type="domain" description="Apiosidase-like catalytic" evidence="2">
    <location>
        <begin position="154"/>
        <end position="372"/>
    </location>
</feature>
<reference evidence="4 5" key="1">
    <citation type="submission" date="2024-09" db="EMBL/GenBank/DDBJ databases">
        <authorList>
            <person name="Sun Q."/>
            <person name="Mori K."/>
        </authorList>
    </citation>
    <scope>NUCLEOTIDE SEQUENCE [LARGE SCALE GENOMIC DNA]</scope>
    <source>
        <strain evidence="4 5">CECT 8300</strain>
    </source>
</reference>
<evidence type="ECO:0000313" key="4">
    <source>
        <dbReference type="EMBL" id="MFB9104456.1"/>
    </source>
</evidence>
<dbReference type="InterPro" id="IPR032260">
    <property type="entry name" value="DUF5060"/>
</dbReference>
<dbReference type="InterPro" id="IPR013783">
    <property type="entry name" value="Ig-like_fold"/>
</dbReference>
<dbReference type="InterPro" id="IPR025277">
    <property type="entry name" value="Apiosidase-like_cat_dom"/>
</dbReference>
<keyword evidence="1" id="KW-0732">Signal</keyword>
<feature type="chain" id="PRO_5046161962" evidence="1">
    <location>
        <begin position="21"/>
        <end position="532"/>
    </location>
</feature>
<dbReference type="PANTHER" id="PTHR37836:SF2">
    <property type="entry name" value="DUF4038 DOMAIN-CONTAINING PROTEIN"/>
    <property type="match status" value="1"/>
</dbReference>
<dbReference type="Gene3D" id="3.20.20.80">
    <property type="entry name" value="Glycosidases"/>
    <property type="match status" value="1"/>
</dbReference>
<feature type="domain" description="DUF5060" evidence="3">
    <location>
        <begin position="27"/>
        <end position="87"/>
    </location>
</feature>
<feature type="signal peptide" evidence="1">
    <location>
        <begin position="1"/>
        <end position="20"/>
    </location>
</feature>
<proteinExistence type="predicted"/>
<protein>
    <submittedName>
        <fullName evidence="4">DUF4038 domain-containing protein</fullName>
    </submittedName>
</protein>
<comment type="caution">
    <text evidence="4">The sequence shown here is derived from an EMBL/GenBank/DDBJ whole genome shotgun (WGS) entry which is preliminary data.</text>
</comment>
<evidence type="ECO:0000259" key="3">
    <source>
        <dbReference type="Pfam" id="PF16586"/>
    </source>
</evidence>
<organism evidence="4 5">
    <name type="scientific">Algibacter miyuki</name>
    <dbReference type="NCBI Taxonomy" id="1306933"/>
    <lineage>
        <taxon>Bacteria</taxon>
        <taxon>Pseudomonadati</taxon>
        <taxon>Bacteroidota</taxon>
        <taxon>Flavobacteriia</taxon>
        <taxon>Flavobacteriales</taxon>
        <taxon>Flavobacteriaceae</taxon>
        <taxon>Algibacter</taxon>
    </lineage>
</organism>
<evidence type="ECO:0000313" key="5">
    <source>
        <dbReference type="Proteomes" id="UP001589590"/>
    </source>
</evidence>
<dbReference type="InterPro" id="IPR017853">
    <property type="entry name" value="GH"/>
</dbReference>
<dbReference type="Gene3D" id="2.60.40.10">
    <property type="entry name" value="Immunoglobulins"/>
    <property type="match status" value="1"/>
</dbReference>
<dbReference type="EMBL" id="JBHMFA010000005">
    <property type="protein sequence ID" value="MFB9104456.1"/>
    <property type="molecule type" value="Genomic_DNA"/>
</dbReference>
<evidence type="ECO:0000259" key="2">
    <source>
        <dbReference type="Pfam" id="PF13204"/>
    </source>
</evidence>
<evidence type="ECO:0000256" key="1">
    <source>
        <dbReference type="SAM" id="SignalP"/>
    </source>
</evidence>
<dbReference type="Pfam" id="PF16586">
    <property type="entry name" value="DUF5060"/>
    <property type="match status" value="1"/>
</dbReference>
<dbReference type="SUPFAM" id="SSF51445">
    <property type="entry name" value="(Trans)glycosidases"/>
    <property type="match status" value="1"/>
</dbReference>
<keyword evidence="5" id="KW-1185">Reference proteome</keyword>
<dbReference type="Proteomes" id="UP001589590">
    <property type="component" value="Unassembled WGS sequence"/>
</dbReference>
<gene>
    <name evidence="4" type="ORF">ACFFU1_06090</name>
</gene>
<dbReference type="PANTHER" id="PTHR37836">
    <property type="entry name" value="LMO1036 PROTEIN"/>
    <property type="match status" value="1"/>
</dbReference>